<dbReference type="RefSeq" id="WP_196836436.1">
    <property type="nucleotide sequence ID" value="NZ_JADOTZ010000001.1"/>
</dbReference>
<dbReference type="InterPro" id="IPR003607">
    <property type="entry name" value="HD/PDEase_dom"/>
</dbReference>
<dbReference type="AlphaFoldDB" id="A0A931DCW2"/>
<evidence type="ECO:0000313" key="2">
    <source>
        <dbReference type="EMBL" id="MBG6085231.1"/>
    </source>
</evidence>
<dbReference type="PANTHER" id="PTHR21174">
    <property type="match status" value="1"/>
</dbReference>
<dbReference type="Pfam" id="PF13223">
    <property type="entry name" value="DUF4031"/>
    <property type="match status" value="1"/>
</dbReference>
<dbReference type="EMBL" id="JADOTZ010000001">
    <property type="protein sequence ID" value="MBG6085231.1"/>
    <property type="molecule type" value="Genomic_DNA"/>
</dbReference>
<dbReference type="InterPro" id="IPR025109">
    <property type="entry name" value="DUF4031"/>
</dbReference>
<gene>
    <name evidence="2" type="ORF">IW252_001998</name>
</gene>
<evidence type="ECO:0000313" key="3">
    <source>
        <dbReference type="Proteomes" id="UP000625033"/>
    </source>
</evidence>
<keyword evidence="3" id="KW-1185">Reference proteome</keyword>
<proteinExistence type="predicted"/>
<sequence>MSILIDPPLWPAHGTLFSHVVSDSSLEELHAFAAETELPAKAFDLDHYDVPARLYDELVTAGARPVSGAELTRRLIASGLRVPSHQRPQRLARVLTDRWKRLLPQHEALGRELLKRWSEPHRNYHDQQHLLDVLRGIDRLVAAGEASAEDRRPLLLAAWFHDAVYAGATGQDEADSAALARTHLSALSEEGALSAAEVNEVERLVLLTASHAPEPHDAAGRVLCDADLAVLARPWPAYQRYVADVRRDYAHVSDGDFARGRAAVLESLLALTPLFGTPTGQKLWDTAARENLWRELSQLRPAAP</sequence>
<dbReference type="InterPro" id="IPR009218">
    <property type="entry name" value="HD_phosphohydro"/>
</dbReference>
<accession>A0A931DCW2</accession>
<organism evidence="2 3">
    <name type="scientific">Zhihengliuella flava</name>
    <dbReference type="NCBI Taxonomy" id="1285193"/>
    <lineage>
        <taxon>Bacteria</taxon>
        <taxon>Bacillati</taxon>
        <taxon>Actinomycetota</taxon>
        <taxon>Actinomycetes</taxon>
        <taxon>Micrococcales</taxon>
        <taxon>Micrococcaceae</taxon>
        <taxon>Zhihengliuella</taxon>
    </lineage>
</organism>
<dbReference type="Proteomes" id="UP000625033">
    <property type="component" value="Unassembled WGS sequence"/>
</dbReference>
<dbReference type="SUPFAM" id="SSF109604">
    <property type="entry name" value="HD-domain/PDEase-like"/>
    <property type="match status" value="1"/>
</dbReference>
<dbReference type="PANTHER" id="PTHR21174:SF0">
    <property type="entry name" value="HD PHOSPHOHYDROLASE FAMILY PROTEIN-RELATED"/>
    <property type="match status" value="1"/>
</dbReference>
<dbReference type="CDD" id="cd00077">
    <property type="entry name" value="HDc"/>
    <property type="match status" value="1"/>
</dbReference>
<evidence type="ECO:0000259" key="1">
    <source>
        <dbReference type="Pfam" id="PF13223"/>
    </source>
</evidence>
<reference evidence="2" key="1">
    <citation type="submission" date="2020-11" db="EMBL/GenBank/DDBJ databases">
        <title>Sequencing the genomes of 1000 actinobacteria strains.</title>
        <authorList>
            <person name="Klenk H.-P."/>
        </authorList>
    </citation>
    <scope>NUCLEOTIDE SEQUENCE</scope>
    <source>
        <strain evidence="2">DSM 26152</strain>
    </source>
</reference>
<comment type="caution">
    <text evidence="2">The sequence shown here is derived from an EMBL/GenBank/DDBJ whole genome shotgun (WGS) entry which is preliminary data.</text>
</comment>
<feature type="domain" description="DUF4031" evidence="1">
    <location>
        <begin position="3"/>
        <end position="77"/>
    </location>
</feature>
<protein>
    <submittedName>
        <fullName evidence="2">Metal-dependent HD superfamily phosphohydrolase</fullName>
    </submittedName>
</protein>
<dbReference type="Gene3D" id="1.10.3210.10">
    <property type="entry name" value="Hypothetical protein af1432"/>
    <property type="match status" value="1"/>
</dbReference>
<name>A0A931DCW2_9MICC</name>